<feature type="coiled-coil region" evidence="2">
    <location>
        <begin position="1098"/>
        <end position="1162"/>
    </location>
</feature>
<dbReference type="PANTHER" id="PTHR37813:SF1">
    <property type="entry name" value="FELS-2 PROPHAGE PROTEIN"/>
    <property type="match status" value="1"/>
</dbReference>
<reference evidence="4" key="1">
    <citation type="submission" date="2022-06" db="EMBL/GenBank/DDBJ databases">
        <title>Lactococcus from bovine mastitis in China.</title>
        <authorList>
            <person name="Lin Y."/>
            <person name="Han B."/>
        </authorList>
    </citation>
    <scope>NUCLEOTIDE SEQUENCE</scope>
    <source>
        <strain evidence="4">Ningxia-I-26</strain>
    </source>
</reference>
<evidence type="ECO:0000256" key="2">
    <source>
        <dbReference type="SAM" id="Coils"/>
    </source>
</evidence>
<evidence type="ECO:0000313" key="4">
    <source>
        <dbReference type="EMBL" id="MDG6145059.1"/>
    </source>
</evidence>
<dbReference type="RefSeq" id="WP_279359813.1">
    <property type="nucleotide sequence ID" value="NZ_JAMWDY010000003.1"/>
</dbReference>
<proteinExistence type="predicted"/>
<feature type="domain" description="Phage tail tape measure protein" evidence="3">
    <location>
        <begin position="209"/>
        <end position="413"/>
    </location>
</feature>
<comment type="caution">
    <text evidence="4">The sequence shown here is derived from an EMBL/GenBank/DDBJ whole genome shotgun (WGS) entry which is preliminary data.</text>
</comment>
<sequence>MSDTPLGKMIVELGITDTKFTQGVGGVKAELKSLQNDFKASQTAFKNFGGQIDGVGHPMNKLNTLIDKQKQYVSQLANQYKSSLNKETGEATRATDGYARQLSVAKGQLVQYYAQQKQLANQIKLSAEEQYKQTSLLPKISSGFSKVSSGLDSVASKTAPTSIAITAAFAKGIQSAANFNGQMTEIQALLADDTSPKQLAQNMDMLSSKSKEWARQYGIDTSSINEGIEEMIKKGYDFNQTLGAMPTVLDASKASGDDFNTVMSASTSILEQFGLVTKDTASMTQNTQRVTDSLAFVANKTAAGFSDMGNAMEYTGPVAHALGMSLEETSAAIGLMSNNGIEGEKAGTSLRGALSRLMKPSKAAAGAMKELGIDLDAFKKGQLGLPDILDRVKDSTNGMTKAQKSSLLSLAFGTEAQTGMNILVAQGGDALRNLTKETQNATGYTKKLADQMNNSDKNAFNRARATLETLSISLGEKLLPSIVPIVKEADNLAGSFEKLDPKTQQLIIKMGLTAAAIAPTSKALSGLTSIVSGTTGMLAKLGAKGAGQLALKGIATEATAASTAIGAGGTGLAGSIGGLTPILAGIGPVGWAALGTAGLAGTIVALSKVTEKARNELQQTSDWGTTVGKTANDQLTVFEGKLQNFNSAFSTFESSGTNSANNVKKAFKELAETVSGDIDKAKDDLAKRAEALGIPKEEVDAWKNNMDQHKNNVQIMSDQVIGIYETASKQKRDLTLEEQEVIKNNEAQIMEAEVNSLQISGDKKAAVQAAIYGKINANSEKQLKEYKTAIEKAVDSENSSYKSSMETLKQALDEGMISKEEYYTRSKALSDQHDHILDTYGKNLLKVLQQSKDYYQTDSDAAAAWKEKTSRYFKDHGLDYGDISRKMQEHANTVKNTSGLVAKYTDEMSKEGKDASDAWNALVYDPKTGEVSTNAKEKVSEAMQAAGGWQNIQWIEKNAKLDTNALITIAEAAQANGMWNNLTPEEKNLTVNNKKGLEAIVNSKQNLDTWNSMPAKVKELLGKNDDFVNKGNSAKAILDAWNTLTPKEKELKAKNLTVQPTEEAKSIINSLKDKRVTLSAQNMTIVPTFEAQTTMNTLKDVERLLKSKNLTRAEKEQAQATMNSLKDVQRILTSKDATLPEKVRAQNTMNSLQNVVRNLQASNLTGPGVAAANSYISNNFNGKTVDLNANDSPAQSVLSGLLNSIPASRTIDILMKQTKLAQGTPYHQGGLAVVNDQKGSTYKEMITLPTGESFVPQGRDVLLPLPKGTQVLKARETAKLIPKYANGTGGIPRNAKIFQKMGEVQQQLVINAPNLNDNSQVTLLKGILQALLKNGTNNEVIQALQEISSRPVVGVFDIQDTTKKLAPLLTKEQAKASLINQLIEGRNP</sequence>
<dbReference type="Pfam" id="PF10145">
    <property type="entry name" value="PhageMin_Tail"/>
    <property type="match status" value="1"/>
</dbReference>
<gene>
    <name evidence="4" type="ORF">NF717_05230</name>
</gene>
<accession>A0A9X4P4D9</accession>
<keyword evidence="1" id="KW-1188">Viral release from host cell</keyword>
<organism evidence="4 5">
    <name type="scientific">Lactococcus formosensis</name>
    <dbReference type="NCBI Taxonomy" id="1281486"/>
    <lineage>
        <taxon>Bacteria</taxon>
        <taxon>Bacillati</taxon>
        <taxon>Bacillota</taxon>
        <taxon>Bacilli</taxon>
        <taxon>Lactobacillales</taxon>
        <taxon>Streptococcaceae</taxon>
        <taxon>Lactococcus</taxon>
    </lineage>
</organism>
<evidence type="ECO:0000259" key="3">
    <source>
        <dbReference type="Pfam" id="PF10145"/>
    </source>
</evidence>
<dbReference type="InterPro" id="IPR010090">
    <property type="entry name" value="Phage_tape_meas"/>
</dbReference>
<keyword evidence="5" id="KW-1185">Reference proteome</keyword>
<dbReference type="PANTHER" id="PTHR37813">
    <property type="entry name" value="FELS-2 PROPHAGE PROTEIN"/>
    <property type="match status" value="1"/>
</dbReference>
<protein>
    <submittedName>
        <fullName evidence="4">Phage tail tape measure protein</fullName>
    </submittedName>
</protein>
<evidence type="ECO:0000313" key="5">
    <source>
        <dbReference type="Proteomes" id="UP001153199"/>
    </source>
</evidence>
<dbReference type="EMBL" id="JAMWFV010000004">
    <property type="protein sequence ID" value="MDG6145059.1"/>
    <property type="molecule type" value="Genomic_DNA"/>
</dbReference>
<keyword evidence="2" id="KW-0175">Coiled coil</keyword>
<evidence type="ECO:0000256" key="1">
    <source>
        <dbReference type="ARBA" id="ARBA00022612"/>
    </source>
</evidence>
<dbReference type="NCBIfam" id="TIGR01760">
    <property type="entry name" value="tape_meas_TP901"/>
    <property type="match status" value="1"/>
</dbReference>
<name>A0A9X4P4D9_9LACT</name>
<dbReference type="Proteomes" id="UP001153199">
    <property type="component" value="Unassembled WGS sequence"/>
</dbReference>